<keyword evidence="8" id="KW-0677">Repeat</keyword>
<dbReference type="STRING" id="1602171.ST44_09165"/>
<dbReference type="InterPro" id="IPR017938">
    <property type="entry name" value="Riboflavin_synthase-like_b-brl"/>
</dbReference>
<gene>
    <name evidence="12" type="ORF">ST44_09165</name>
</gene>
<sequence length="200" mass="22436">MFSGIVEEFATVTNIHRYGGNIDFTLTCSFVNELKIDQSVSHNGVCLTVVEIKDNTYTVTAMKETLDRTNLSLLEVGDKVNVERSMIMNGRLDGHIVQGHVDETAKCIDMRDADGSTYFTFEYKNNKEMAQRGYFTVDKGSVTVNGVSLTVCEPTDNTFTVAIIPYTRENTNFCDIQVGTVVNIEFDILGKYIARLKHFD</sequence>
<dbReference type="Pfam" id="PF00677">
    <property type="entry name" value="Lum_binding"/>
    <property type="match status" value="2"/>
</dbReference>
<organism evidence="12 13">
    <name type="scientific">Prevotella pectinovora</name>
    <dbReference type="NCBI Taxonomy" id="1602169"/>
    <lineage>
        <taxon>Bacteria</taxon>
        <taxon>Pseudomonadati</taxon>
        <taxon>Bacteroidota</taxon>
        <taxon>Bacteroidia</taxon>
        <taxon>Bacteroidales</taxon>
        <taxon>Prevotellaceae</taxon>
        <taxon>Prevotella</taxon>
    </lineage>
</organism>
<evidence type="ECO:0000256" key="8">
    <source>
        <dbReference type="ARBA" id="ARBA00022737"/>
    </source>
</evidence>
<evidence type="ECO:0000256" key="3">
    <source>
        <dbReference type="ARBA" id="ARBA00004887"/>
    </source>
</evidence>
<dbReference type="GO" id="GO:0009231">
    <property type="term" value="P:riboflavin biosynthetic process"/>
    <property type="evidence" value="ECO:0007669"/>
    <property type="project" value="UniProtKB-KW"/>
</dbReference>
<evidence type="ECO:0000256" key="1">
    <source>
        <dbReference type="ARBA" id="ARBA00000968"/>
    </source>
</evidence>
<evidence type="ECO:0000313" key="12">
    <source>
        <dbReference type="EMBL" id="KIP61554.1"/>
    </source>
</evidence>
<reference evidence="12 13" key="1">
    <citation type="submission" date="2015-01" db="EMBL/GenBank/DDBJ databases">
        <title>Comparative genomics of non-oral Prevotella species.</title>
        <authorList>
            <person name="Accetto T."/>
            <person name="Nograsek B."/>
            <person name="Avgustin G."/>
        </authorList>
    </citation>
    <scope>NUCLEOTIDE SEQUENCE [LARGE SCALE GENOMIC DNA]</scope>
    <source>
        <strain evidence="12 13">P5-119</strain>
    </source>
</reference>
<proteinExistence type="predicted"/>
<evidence type="ECO:0000256" key="2">
    <source>
        <dbReference type="ARBA" id="ARBA00002803"/>
    </source>
</evidence>
<comment type="function">
    <text evidence="2">Catalyzes the dismutation of two molecules of 6,7-dimethyl-8-ribityllumazine, resulting in the formation of riboflavin and 5-amino-6-(D-ribitylamino)uracil.</text>
</comment>
<evidence type="ECO:0000256" key="7">
    <source>
        <dbReference type="ARBA" id="ARBA00022679"/>
    </source>
</evidence>
<feature type="repeat" description="Lumazine-binding" evidence="10">
    <location>
        <begin position="1"/>
        <end position="95"/>
    </location>
</feature>
<dbReference type="InterPro" id="IPR023366">
    <property type="entry name" value="ATP_synth_asu-like_sf"/>
</dbReference>
<feature type="domain" description="Lumazine-binding" evidence="11">
    <location>
        <begin position="1"/>
        <end position="95"/>
    </location>
</feature>
<evidence type="ECO:0000256" key="5">
    <source>
        <dbReference type="ARBA" id="ARBA00013950"/>
    </source>
</evidence>
<protein>
    <recommendedName>
        <fullName evidence="5 9">Riboflavin synthase</fullName>
        <ecNumber evidence="4 9">2.5.1.9</ecNumber>
    </recommendedName>
</protein>
<keyword evidence="6" id="KW-0686">Riboflavin biosynthesis</keyword>
<dbReference type="Gene3D" id="2.40.30.20">
    <property type="match status" value="2"/>
</dbReference>
<evidence type="ECO:0000256" key="4">
    <source>
        <dbReference type="ARBA" id="ARBA00012827"/>
    </source>
</evidence>
<dbReference type="AlphaFoldDB" id="A0A0D0IUT7"/>
<keyword evidence="7" id="KW-0808">Transferase</keyword>
<dbReference type="InterPro" id="IPR026017">
    <property type="entry name" value="Lumazine-bd_dom"/>
</dbReference>
<dbReference type="FunFam" id="2.40.30.20:FF:000007">
    <property type="entry name" value="Riboflavin synthase, alpha subunit"/>
    <property type="match status" value="1"/>
</dbReference>
<dbReference type="PANTHER" id="PTHR21098:SF12">
    <property type="entry name" value="RIBOFLAVIN SYNTHASE"/>
    <property type="match status" value="1"/>
</dbReference>
<dbReference type="CDD" id="cd00402">
    <property type="entry name" value="Riboflavin_synthase_like"/>
    <property type="match status" value="1"/>
</dbReference>
<dbReference type="RefSeq" id="WP_022316425.1">
    <property type="nucleotide sequence ID" value="NZ_DBEXRU010000324.1"/>
</dbReference>
<evidence type="ECO:0000259" key="11">
    <source>
        <dbReference type="PROSITE" id="PS51177"/>
    </source>
</evidence>
<comment type="caution">
    <text evidence="12">The sequence shown here is derived from an EMBL/GenBank/DDBJ whole genome shotgun (WGS) entry which is preliminary data.</text>
</comment>
<comment type="pathway">
    <text evidence="3">Cofactor biosynthesis; riboflavin biosynthesis; riboflavin from 2-hydroxy-3-oxobutyl phosphate and 5-amino-6-(D-ribitylamino)uracil: step 2/2.</text>
</comment>
<dbReference type="EC" id="2.5.1.9" evidence="4 9"/>
<comment type="catalytic activity">
    <reaction evidence="1">
        <text>2 6,7-dimethyl-8-(1-D-ribityl)lumazine + H(+) = 5-amino-6-(D-ribitylamino)uracil + riboflavin</text>
        <dbReference type="Rhea" id="RHEA:20772"/>
        <dbReference type="ChEBI" id="CHEBI:15378"/>
        <dbReference type="ChEBI" id="CHEBI:15934"/>
        <dbReference type="ChEBI" id="CHEBI:57986"/>
        <dbReference type="ChEBI" id="CHEBI:58201"/>
        <dbReference type="EC" id="2.5.1.9"/>
    </reaction>
</comment>
<dbReference type="OrthoDB" id="9788537at2"/>
<accession>A0A0D0IUT7</accession>
<evidence type="ECO:0000256" key="10">
    <source>
        <dbReference type="PROSITE-ProRule" id="PRU00524"/>
    </source>
</evidence>
<dbReference type="Proteomes" id="UP000032046">
    <property type="component" value="Unassembled WGS sequence"/>
</dbReference>
<dbReference type="InterPro" id="IPR001783">
    <property type="entry name" value="Lumazine-bd"/>
</dbReference>
<keyword evidence="13" id="KW-1185">Reference proteome</keyword>
<dbReference type="PANTHER" id="PTHR21098">
    <property type="entry name" value="RIBOFLAVIN SYNTHASE ALPHA CHAIN"/>
    <property type="match status" value="1"/>
</dbReference>
<dbReference type="EMBL" id="JXQK01000065">
    <property type="protein sequence ID" value="KIP61554.1"/>
    <property type="molecule type" value="Genomic_DNA"/>
</dbReference>
<dbReference type="PIRSF" id="PIRSF000498">
    <property type="entry name" value="Riboflavin_syn_A"/>
    <property type="match status" value="1"/>
</dbReference>
<dbReference type="GeneID" id="93483518"/>
<dbReference type="PROSITE" id="PS51177">
    <property type="entry name" value="LUMAZINE_BIND"/>
    <property type="match status" value="2"/>
</dbReference>
<evidence type="ECO:0000256" key="9">
    <source>
        <dbReference type="NCBIfam" id="TIGR00187"/>
    </source>
</evidence>
<dbReference type="GO" id="GO:0004746">
    <property type="term" value="F:riboflavin synthase activity"/>
    <property type="evidence" value="ECO:0007669"/>
    <property type="project" value="UniProtKB-UniRule"/>
</dbReference>
<feature type="repeat" description="Lumazine-binding" evidence="10">
    <location>
        <begin position="96"/>
        <end position="197"/>
    </location>
</feature>
<feature type="domain" description="Lumazine-binding" evidence="11">
    <location>
        <begin position="96"/>
        <end position="197"/>
    </location>
</feature>
<dbReference type="SUPFAM" id="SSF63380">
    <property type="entry name" value="Riboflavin synthase domain-like"/>
    <property type="match status" value="2"/>
</dbReference>
<evidence type="ECO:0000313" key="13">
    <source>
        <dbReference type="Proteomes" id="UP000032046"/>
    </source>
</evidence>
<name>A0A0D0IUT7_9BACT</name>
<dbReference type="NCBIfam" id="NF006767">
    <property type="entry name" value="PRK09289.1"/>
    <property type="match status" value="1"/>
</dbReference>
<evidence type="ECO:0000256" key="6">
    <source>
        <dbReference type="ARBA" id="ARBA00022619"/>
    </source>
</evidence>
<dbReference type="NCBIfam" id="TIGR00187">
    <property type="entry name" value="ribE"/>
    <property type="match status" value="1"/>
</dbReference>